<dbReference type="Proteomes" id="UP001500603">
    <property type="component" value="Unassembled WGS sequence"/>
</dbReference>
<name>A0ABP9L143_9NOCA</name>
<dbReference type="Pfam" id="PF04024">
    <property type="entry name" value="PspC"/>
    <property type="match status" value="1"/>
</dbReference>
<proteinExistence type="predicted"/>
<evidence type="ECO:0000313" key="8">
    <source>
        <dbReference type="EMBL" id="GAA5067495.1"/>
    </source>
</evidence>
<evidence type="ECO:0000259" key="7">
    <source>
        <dbReference type="Pfam" id="PF04024"/>
    </source>
</evidence>
<dbReference type="EMBL" id="BAABJM010000008">
    <property type="protein sequence ID" value="GAA5067495.1"/>
    <property type="molecule type" value="Genomic_DNA"/>
</dbReference>
<dbReference type="PANTHER" id="PTHR33885">
    <property type="entry name" value="PHAGE SHOCK PROTEIN C"/>
    <property type="match status" value="1"/>
</dbReference>
<protein>
    <submittedName>
        <fullName evidence="8">PspC domain-containing protein</fullName>
    </submittedName>
</protein>
<evidence type="ECO:0000256" key="3">
    <source>
        <dbReference type="ARBA" id="ARBA00022692"/>
    </source>
</evidence>
<evidence type="ECO:0000256" key="2">
    <source>
        <dbReference type="ARBA" id="ARBA00022475"/>
    </source>
</evidence>
<keyword evidence="5 6" id="KW-0472">Membrane</keyword>
<feature type="domain" description="Phage shock protein PspC N-terminal" evidence="7">
    <location>
        <begin position="15"/>
        <end position="71"/>
    </location>
</feature>
<keyword evidence="2" id="KW-1003">Cell membrane</keyword>
<dbReference type="InterPro" id="IPR007168">
    <property type="entry name" value="Phageshock_PspC_N"/>
</dbReference>
<accession>A0ABP9L143</accession>
<keyword evidence="9" id="KW-1185">Reference proteome</keyword>
<keyword evidence="4 6" id="KW-1133">Transmembrane helix</keyword>
<comment type="caution">
    <text evidence="8">The sequence shown here is derived from an EMBL/GenBank/DDBJ whole genome shotgun (WGS) entry which is preliminary data.</text>
</comment>
<evidence type="ECO:0000256" key="6">
    <source>
        <dbReference type="SAM" id="Phobius"/>
    </source>
</evidence>
<reference evidence="9" key="1">
    <citation type="journal article" date="2019" name="Int. J. Syst. Evol. Microbiol.">
        <title>The Global Catalogue of Microorganisms (GCM) 10K type strain sequencing project: providing services to taxonomists for standard genome sequencing and annotation.</title>
        <authorList>
            <consortium name="The Broad Institute Genomics Platform"/>
            <consortium name="The Broad Institute Genome Sequencing Center for Infectious Disease"/>
            <person name="Wu L."/>
            <person name="Ma J."/>
        </authorList>
    </citation>
    <scope>NUCLEOTIDE SEQUENCE [LARGE SCALE GENOMIC DNA]</scope>
    <source>
        <strain evidence="9">JCM 18298</strain>
    </source>
</reference>
<feature type="transmembrane region" description="Helical" evidence="6">
    <location>
        <begin position="46"/>
        <end position="68"/>
    </location>
</feature>
<evidence type="ECO:0000256" key="5">
    <source>
        <dbReference type="ARBA" id="ARBA00023136"/>
    </source>
</evidence>
<dbReference type="InterPro" id="IPR052027">
    <property type="entry name" value="PspC"/>
</dbReference>
<organism evidence="8 9">
    <name type="scientific">Nocardia callitridis</name>
    <dbReference type="NCBI Taxonomy" id="648753"/>
    <lineage>
        <taxon>Bacteria</taxon>
        <taxon>Bacillati</taxon>
        <taxon>Actinomycetota</taxon>
        <taxon>Actinomycetes</taxon>
        <taxon>Mycobacteriales</taxon>
        <taxon>Nocardiaceae</taxon>
        <taxon>Nocardia</taxon>
    </lineage>
</organism>
<dbReference type="PANTHER" id="PTHR33885:SF3">
    <property type="entry name" value="PHAGE SHOCK PROTEIN C"/>
    <property type="match status" value="1"/>
</dbReference>
<evidence type="ECO:0000256" key="1">
    <source>
        <dbReference type="ARBA" id="ARBA00004162"/>
    </source>
</evidence>
<sequence>MISTKKGPDMTAPTRRFTRSSQDKWIGGVCGGIAEYLGWSAGLVRALFVVSCILPGPQFLIYLVLWVLMPKQ</sequence>
<keyword evidence="3 6" id="KW-0812">Transmembrane</keyword>
<evidence type="ECO:0000256" key="4">
    <source>
        <dbReference type="ARBA" id="ARBA00022989"/>
    </source>
</evidence>
<comment type="subcellular location">
    <subcellularLocation>
        <location evidence="1">Cell membrane</location>
        <topology evidence="1">Single-pass membrane protein</topology>
    </subcellularLocation>
</comment>
<evidence type="ECO:0000313" key="9">
    <source>
        <dbReference type="Proteomes" id="UP001500603"/>
    </source>
</evidence>
<gene>
    <name evidence="8" type="ORF">GCM10023318_56680</name>
</gene>